<accession>A0A0C9XC88</accession>
<dbReference type="SUPFAM" id="SSF90229">
    <property type="entry name" value="CCCH zinc finger"/>
    <property type="match status" value="1"/>
</dbReference>
<dbReference type="STRING" id="1095629.A0A0C9XC88"/>
<evidence type="ECO:0000313" key="8">
    <source>
        <dbReference type="Proteomes" id="UP000054477"/>
    </source>
</evidence>
<feature type="compositionally biased region" description="Basic residues" evidence="5">
    <location>
        <begin position="39"/>
        <end position="50"/>
    </location>
</feature>
<evidence type="ECO:0000256" key="1">
    <source>
        <dbReference type="ARBA" id="ARBA00022723"/>
    </source>
</evidence>
<evidence type="ECO:0000256" key="4">
    <source>
        <dbReference type="PROSITE-ProRule" id="PRU00723"/>
    </source>
</evidence>
<keyword evidence="1 4" id="KW-0479">Metal-binding</keyword>
<evidence type="ECO:0000256" key="5">
    <source>
        <dbReference type="SAM" id="MobiDB-lite"/>
    </source>
</evidence>
<dbReference type="Gene3D" id="4.10.1000.10">
    <property type="entry name" value="Zinc finger, CCCH-type"/>
    <property type="match status" value="1"/>
</dbReference>
<dbReference type="Pfam" id="PF00642">
    <property type="entry name" value="zf-CCCH"/>
    <property type="match status" value="1"/>
</dbReference>
<organism evidence="7 8">
    <name type="scientific">Laccaria amethystina LaAM-08-1</name>
    <dbReference type="NCBI Taxonomy" id="1095629"/>
    <lineage>
        <taxon>Eukaryota</taxon>
        <taxon>Fungi</taxon>
        <taxon>Dikarya</taxon>
        <taxon>Basidiomycota</taxon>
        <taxon>Agaricomycotina</taxon>
        <taxon>Agaricomycetes</taxon>
        <taxon>Agaricomycetidae</taxon>
        <taxon>Agaricales</taxon>
        <taxon>Agaricineae</taxon>
        <taxon>Hydnangiaceae</taxon>
        <taxon>Laccaria</taxon>
    </lineage>
</organism>
<keyword evidence="3 4" id="KW-0862">Zinc</keyword>
<evidence type="ECO:0000259" key="6">
    <source>
        <dbReference type="PROSITE" id="PS50103"/>
    </source>
</evidence>
<dbReference type="PANTHER" id="PTHR38846:SF1">
    <property type="entry name" value="C3H1-TYPE DOMAIN-CONTAINING PROTEIN"/>
    <property type="match status" value="1"/>
</dbReference>
<protein>
    <recommendedName>
        <fullName evidence="6">C3H1-type domain-containing protein</fullName>
    </recommendedName>
</protein>
<feature type="zinc finger region" description="C3H1-type" evidence="4">
    <location>
        <begin position="2"/>
        <end position="30"/>
    </location>
</feature>
<proteinExistence type="predicted"/>
<evidence type="ECO:0000256" key="2">
    <source>
        <dbReference type="ARBA" id="ARBA00022771"/>
    </source>
</evidence>
<evidence type="ECO:0000313" key="7">
    <source>
        <dbReference type="EMBL" id="KIJ99133.1"/>
    </source>
</evidence>
<sequence length="217" mass="24298">MPSMRGTCRYYSQGQICPYGSSCKFSHTTGIASVASGKSSKRHRKPRPSKKSSGPLQEFFDSYPPFVYDSSSSASSEFYRLCGYFGWDRDDPDRQDAHEAFKDALVKQFNVNFGTNADDLTAWQGLCASLYVNPIPDELAACRKIVESTHVNLVDLTDSFTSGESITIFESEGALSEYTIDNGLYFPRENAHAGNLLKYLLRHIRNPSANRGGRRRF</sequence>
<reference evidence="7 8" key="1">
    <citation type="submission" date="2014-04" db="EMBL/GenBank/DDBJ databases">
        <authorList>
            <consortium name="DOE Joint Genome Institute"/>
            <person name="Kuo A."/>
            <person name="Kohler A."/>
            <person name="Nagy L.G."/>
            <person name="Floudas D."/>
            <person name="Copeland A."/>
            <person name="Barry K.W."/>
            <person name="Cichocki N."/>
            <person name="Veneault-Fourrey C."/>
            <person name="LaButti K."/>
            <person name="Lindquist E.A."/>
            <person name="Lipzen A."/>
            <person name="Lundell T."/>
            <person name="Morin E."/>
            <person name="Murat C."/>
            <person name="Sun H."/>
            <person name="Tunlid A."/>
            <person name="Henrissat B."/>
            <person name="Grigoriev I.V."/>
            <person name="Hibbett D.S."/>
            <person name="Martin F."/>
            <person name="Nordberg H.P."/>
            <person name="Cantor M.N."/>
            <person name="Hua S.X."/>
        </authorList>
    </citation>
    <scope>NUCLEOTIDE SEQUENCE [LARGE SCALE GENOMIC DNA]</scope>
    <source>
        <strain evidence="7 8">LaAM-08-1</strain>
    </source>
</reference>
<dbReference type="SMART" id="SM00356">
    <property type="entry name" value="ZnF_C3H1"/>
    <property type="match status" value="1"/>
</dbReference>
<dbReference type="Proteomes" id="UP000054477">
    <property type="component" value="Unassembled WGS sequence"/>
</dbReference>
<dbReference type="EMBL" id="KN838653">
    <property type="protein sequence ID" value="KIJ99133.1"/>
    <property type="molecule type" value="Genomic_DNA"/>
</dbReference>
<dbReference type="InterPro" id="IPR000571">
    <property type="entry name" value="Znf_CCCH"/>
</dbReference>
<keyword evidence="8" id="KW-1185">Reference proteome</keyword>
<evidence type="ECO:0000256" key="3">
    <source>
        <dbReference type="ARBA" id="ARBA00022833"/>
    </source>
</evidence>
<dbReference type="PROSITE" id="PS50103">
    <property type="entry name" value="ZF_C3H1"/>
    <property type="match status" value="1"/>
</dbReference>
<gene>
    <name evidence="7" type="ORF">K443DRAFT_133176</name>
</gene>
<dbReference type="InterPro" id="IPR036855">
    <property type="entry name" value="Znf_CCCH_sf"/>
</dbReference>
<dbReference type="AlphaFoldDB" id="A0A0C9XC88"/>
<dbReference type="HOGENOM" id="CLU_053382_2_0_1"/>
<reference evidence="8" key="2">
    <citation type="submission" date="2015-01" db="EMBL/GenBank/DDBJ databases">
        <title>Evolutionary Origins and Diversification of the Mycorrhizal Mutualists.</title>
        <authorList>
            <consortium name="DOE Joint Genome Institute"/>
            <consortium name="Mycorrhizal Genomics Consortium"/>
            <person name="Kohler A."/>
            <person name="Kuo A."/>
            <person name="Nagy L.G."/>
            <person name="Floudas D."/>
            <person name="Copeland A."/>
            <person name="Barry K.W."/>
            <person name="Cichocki N."/>
            <person name="Veneault-Fourrey C."/>
            <person name="LaButti K."/>
            <person name="Lindquist E.A."/>
            <person name="Lipzen A."/>
            <person name="Lundell T."/>
            <person name="Morin E."/>
            <person name="Murat C."/>
            <person name="Riley R."/>
            <person name="Ohm R."/>
            <person name="Sun H."/>
            <person name="Tunlid A."/>
            <person name="Henrissat B."/>
            <person name="Grigoriev I.V."/>
            <person name="Hibbett D.S."/>
            <person name="Martin F."/>
        </authorList>
    </citation>
    <scope>NUCLEOTIDE SEQUENCE [LARGE SCALE GENOMIC DNA]</scope>
    <source>
        <strain evidence="8">LaAM-08-1</strain>
    </source>
</reference>
<dbReference type="GO" id="GO:0008270">
    <property type="term" value="F:zinc ion binding"/>
    <property type="evidence" value="ECO:0007669"/>
    <property type="project" value="UniProtKB-KW"/>
</dbReference>
<dbReference type="OrthoDB" id="6105938at2759"/>
<name>A0A0C9XC88_9AGAR</name>
<feature type="domain" description="C3H1-type" evidence="6">
    <location>
        <begin position="2"/>
        <end position="30"/>
    </location>
</feature>
<feature type="region of interest" description="Disordered" evidence="5">
    <location>
        <begin position="34"/>
        <end position="56"/>
    </location>
</feature>
<keyword evidence="2 4" id="KW-0863">Zinc-finger</keyword>
<dbReference type="PANTHER" id="PTHR38846">
    <property type="entry name" value="C3H1-TYPE DOMAIN-CONTAINING PROTEIN"/>
    <property type="match status" value="1"/>
</dbReference>